<name>A0ABQ0DJ69_9EUKA</name>
<sequence length="359" mass="40723">MATEQVPQSPRIVLPIPCANNGKPVYVVEGEIAIEQLIIKYRKLEIEKIKEKERFQEVVKIYKEMNKELDLFINNFKEKRKSITIQQLNNGIIEDKKTSLPNIFEKNSSSPAIKMSDNNLHHNNSEINHLNTPISQPSSKLPKLLFNSTPSLQPIKLPKPPVTSIQQVPSVPAQLQPPLETVTSKKNHKKGSSSNDDETETNSDSETLVSSCSDTVDEGIITNNITKEKKVTKEKKPRKRITMPKKPVGEKRQYKRKEKKESVNDGLKPLSSINNVTSLSKLENTTASVDIAPLNIKEDEKFLPKVAVDLKNRIGMIEEKENEEKKVKTEDDIKVEEEDDEMYLETIEEETANNTNTTE</sequence>
<feature type="compositionally biased region" description="Polar residues" evidence="1">
    <location>
        <begin position="125"/>
        <end position="139"/>
    </location>
</feature>
<organism evidence="2 3">
    <name type="scientific">Entamoeba nuttalli</name>
    <dbReference type="NCBI Taxonomy" id="412467"/>
    <lineage>
        <taxon>Eukaryota</taxon>
        <taxon>Amoebozoa</taxon>
        <taxon>Evosea</taxon>
        <taxon>Archamoebae</taxon>
        <taxon>Mastigamoebida</taxon>
        <taxon>Entamoebidae</taxon>
        <taxon>Entamoeba</taxon>
    </lineage>
</organism>
<dbReference type="EMBL" id="BAAFRS010000124">
    <property type="protein sequence ID" value="GAB1222910.1"/>
    <property type="molecule type" value="Genomic_DNA"/>
</dbReference>
<proteinExistence type="predicted"/>
<feature type="region of interest" description="Disordered" evidence="1">
    <location>
        <begin position="227"/>
        <end position="267"/>
    </location>
</feature>
<accession>A0ABQ0DJ69</accession>
<feature type="compositionally biased region" description="Polar residues" evidence="1">
    <location>
        <begin position="108"/>
        <end position="118"/>
    </location>
</feature>
<gene>
    <name evidence="2" type="ORF">ENUP19_0124G0027</name>
</gene>
<dbReference type="Proteomes" id="UP001628156">
    <property type="component" value="Unassembled WGS sequence"/>
</dbReference>
<reference evidence="2 3" key="1">
    <citation type="journal article" date="2019" name="PLoS Negl. Trop. Dis.">
        <title>Whole genome sequencing of Entamoeba nuttalli reveals mammalian host-related molecular signatures and a novel octapeptide-repeat surface protein.</title>
        <authorList>
            <person name="Tanaka M."/>
            <person name="Makiuchi T."/>
            <person name="Komiyama T."/>
            <person name="Shiina T."/>
            <person name="Osaki K."/>
            <person name="Tachibana H."/>
        </authorList>
    </citation>
    <scope>NUCLEOTIDE SEQUENCE [LARGE SCALE GENOMIC DNA]</scope>
    <source>
        <strain evidence="2 3">P19-061405</strain>
    </source>
</reference>
<evidence type="ECO:0000313" key="2">
    <source>
        <dbReference type="EMBL" id="GAB1222910.1"/>
    </source>
</evidence>
<feature type="compositionally biased region" description="Basic residues" evidence="1">
    <location>
        <begin position="232"/>
        <end position="243"/>
    </location>
</feature>
<feature type="region of interest" description="Disordered" evidence="1">
    <location>
        <begin position="108"/>
        <end position="211"/>
    </location>
</feature>
<comment type="caution">
    <text evidence="2">The sequence shown here is derived from an EMBL/GenBank/DDBJ whole genome shotgun (WGS) entry which is preliminary data.</text>
</comment>
<keyword evidence="3" id="KW-1185">Reference proteome</keyword>
<evidence type="ECO:0000313" key="3">
    <source>
        <dbReference type="Proteomes" id="UP001628156"/>
    </source>
</evidence>
<evidence type="ECO:0000256" key="1">
    <source>
        <dbReference type="SAM" id="MobiDB-lite"/>
    </source>
</evidence>
<protein>
    <submittedName>
        <fullName evidence="2">Uncharacterized protein</fullName>
    </submittedName>
</protein>